<dbReference type="RefSeq" id="WP_378065404.1">
    <property type="nucleotide sequence ID" value="NZ_JBHSBL010000005.1"/>
</dbReference>
<dbReference type="Pfam" id="PF00999">
    <property type="entry name" value="Na_H_Exchanger"/>
    <property type="match status" value="1"/>
</dbReference>
<feature type="transmembrane region" description="Helical" evidence="8">
    <location>
        <begin position="286"/>
        <end position="305"/>
    </location>
</feature>
<organism evidence="10 11">
    <name type="scientific">Actinoplanes subglobosus</name>
    <dbReference type="NCBI Taxonomy" id="1547892"/>
    <lineage>
        <taxon>Bacteria</taxon>
        <taxon>Bacillati</taxon>
        <taxon>Actinomycetota</taxon>
        <taxon>Actinomycetes</taxon>
        <taxon>Micromonosporales</taxon>
        <taxon>Micromonosporaceae</taxon>
        <taxon>Actinoplanes</taxon>
    </lineage>
</organism>
<proteinExistence type="predicted"/>
<evidence type="ECO:0000313" key="11">
    <source>
        <dbReference type="Proteomes" id="UP001595867"/>
    </source>
</evidence>
<feature type="transmembrane region" description="Helical" evidence="8">
    <location>
        <begin position="368"/>
        <end position="389"/>
    </location>
</feature>
<dbReference type="Proteomes" id="UP001595867">
    <property type="component" value="Unassembled WGS sequence"/>
</dbReference>
<keyword evidence="3" id="KW-0050">Antiport</keyword>
<evidence type="ECO:0000256" key="7">
    <source>
        <dbReference type="ARBA" id="ARBA00023136"/>
    </source>
</evidence>
<comment type="subcellular location">
    <subcellularLocation>
        <location evidence="1">Cell membrane</location>
        <topology evidence="1">Multi-pass membrane protein</topology>
    </subcellularLocation>
</comment>
<evidence type="ECO:0000256" key="2">
    <source>
        <dbReference type="ARBA" id="ARBA00022448"/>
    </source>
</evidence>
<name>A0ABV8IME4_9ACTN</name>
<evidence type="ECO:0000256" key="5">
    <source>
        <dbReference type="ARBA" id="ARBA00022989"/>
    </source>
</evidence>
<feature type="transmembrane region" description="Helical" evidence="8">
    <location>
        <begin position="55"/>
        <end position="74"/>
    </location>
</feature>
<dbReference type="InterPro" id="IPR006153">
    <property type="entry name" value="Cation/H_exchanger_TM"/>
</dbReference>
<dbReference type="Gene3D" id="6.10.140.1330">
    <property type="match status" value="1"/>
</dbReference>
<feature type="transmembrane region" description="Helical" evidence="8">
    <location>
        <begin position="255"/>
        <end position="274"/>
    </location>
</feature>
<gene>
    <name evidence="10" type="ORF">ACFO0C_05500</name>
</gene>
<keyword evidence="7 8" id="KW-0472">Membrane</keyword>
<keyword evidence="6" id="KW-0406">Ion transport</keyword>
<keyword evidence="4 8" id="KW-0812">Transmembrane</keyword>
<feature type="transmembrane region" description="Helical" evidence="8">
    <location>
        <begin position="343"/>
        <end position="362"/>
    </location>
</feature>
<evidence type="ECO:0000256" key="8">
    <source>
        <dbReference type="SAM" id="Phobius"/>
    </source>
</evidence>
<feature type="transmembrane region" description="Helical" evidence="8">
    <location>
        <begin position="86"/>
        <end position="109"/>
    </location>
</feature>
<dbReference type="PANTHER" id="PTHR32507:SF8">
    <property type="entry name" value="CNH1P"/>
    <property type="match status" value="1"/>
</dbReference>
<feature type="transmembrane region" description="Helical" evidence="8">
    <location>
        <begin position="115"/>
        <end position="138"/>
    </location>
</feature>
<evidence type="ECO:0000256" key="6">
    <source>
        <dbReference type="ARBA" id="ARBA00023065"/>
    </source>
</evidence>
<protein>
    <submittedName>
        <fullName evidence="10">Cation:proton antiporter</fullName>
    </submittedName>
</protein>
<keyword evidence="11" id="KW-1185">Reference proteome</keyword>
<accession>A0ABV8IME4</accession>
<feature type="transmembrane region" description="Helical" evidence="8">
    <location>
        <begin position="311"/>
        <end position="331"/>
    </location>
</feature>
<dbReference type="PANTHER" id="PTHR32507">
    <property type="entry name" value="NA(+)/H(+) ANTIPORTER 1"/>
    <property type="match status" value="1"/>
</dbReference>
<reference evidence="11" key="1">
    <citation type="journal article" date="2019" name="Int. J. Syst. Evol. Microbiol.">
        <title>The Global Catalogue of Microorganisms (GCM) 10K type strain sequencing project: providing services to taxonomists for standard genome sequencing and annotation.</title>
        <authorList>
            <consortium name="The Broad Institute Genomics Platform"/>
            <consortium name="The Broad Institute Genome Sequencing Center for Infectious Disease"/>
            <person name="Wu L."/>
            <person name="Ma J."/>
        </authorList>
    </citation>
    <scope>NUCLEOTIDE SEQUENCE [LARGE SCALE GENOMIC DNA]</scope>
    <source>
        <strain evidence="11">TBRC 5832</strain>
    </source>
</reference>
<comment type="caution">
    <text evidence="10">The sequence shown here is derived from an EMBL/GenBank/DDBJ whole genome shotgun (WGS) entry which is preliminary data.</text>
</comment>
<keyword evidence="2" id="KW-0813">Transport</keyword>
<evidence type="ECO:0000259" key="9">
    <source>
        <dbReference type="Pfam" id="PF00999"/>
    </source>
</evidence>
<dbReference type="EMBL" id="JBHSBL010000005">
    <property type="protein sequence ID" value="MFC4064376.1"/>
    <property type="molecule type" value="Genomic_DNA"/>
</dbReference>
<feature type="domain" description="Cation/H+ exchanger transmembrane" evidence="9">
    <location>
        <begin position="10"/>
        <end position="395"/>
    </location>
</feature>
<evidence type="ECO:0000256" key="3">
    <source>
        <dbReference type="ARBA" id="ARBA00022449"/>
    </source>
</evidence>
<evidence type="ECO:0000256" key="4">
    <source>
        <dbReference type="ARBA" id="ARBA00022692"/>
    </source>
</evidence>
<sequence length="425" mass="42485">MSGAAVATVLLAVFAWGLWSARLGRADLTAPILFVTVGLLLSTGPVPDPEATREAVRLLAEVTLVWVLFADASRVGLPEFRADAGLYARLLAIGLPLTIGAGTLAAALLFGDAGFWTALLIGAALAPTDAALGAAVMTDPSVPERIRRVLNVESGLNDGIATPVVTLAIAGVAGAVTGPGAGVTGPGAGVSGPGAAVAGLAIGVAAGVTAGLVSGWAMRTARNRGWASEDFAGPGVLALALAVYTGVHWLGGNGFVAAFVAGIAFGAAAGRGGTREVFYVEQTAGLVSLLTWLVFGAAAVPIVIAHTGWQVVVYALLSLTVIRMLPVALALLGSGMNSRTVSFVGWFGPRGLASIVFAVLAAEGLGPAADQAVAVIGLTVLFSVFAHGLTAKPLAARYGATANGTTAAPHLPARGLLHRHPARDP</sequence>
<feature type="transmembrane region" description="Helical" evidence="8">
    <location>
        <begin position="159"/>
        <end position="176"/>
    </location>
</feature>
<feature type="transmembrane region" description="Helical" evidence="8">
    <location>
        <begin position="196"/>
        <end position="219"/>
    </location>
</feature>
<keyword evidence="5 8" id="KW-1133">Transmembrane helix</keyword>
<evidence type="ECO:0000256" key="1">
    <source>
        <dbReference type="ARBA" id="ARBA00004651"/>
    </source>
</evidence>
<evidence type="ECO:0000313" key="10">
    <source>
        <dbReference type="EMBL" id="MFC4064376.1"/>
    </source>
</evidence>
<feature type="transmembrane region" description="Helical" evidence="8">
    <location>
        <begin position="231"/>
        <end position="249"/>
    </location>
</feature>